<feature type="transmembrane region" description="Helical" evidence="9">
    <location>
        <begin position="180"/>
        <end position="203"/>
    </location>
</feature>
<dbReference type="CDD" id="cd06550">
    <property type="entry name" value="TM_ABC_iron-siderophores_like"/>
    <property type="match status" value="1"/>
</dbReference>
<comment type="similarity">
    <text evidence="2">Belongs to the binding-protein-dependent transport system permease family. FecCD subfamily.</text>
</comment>
<dbReference type="Proteomes" id="UP000628079">
    <property type="component" value="Unassembled WGS sequence"/>
</dbReference>
<dbReference type="GO" id="GO:0005886">
    <property type="term" value="C:plasma membrane"/>
    <property type="evidence" value="ECO:0007669"/>
    <property type="project" value="UniProtKB-SubCell"/>
</dbReference>
<accession>A0A8H9FUK1</accession>
<dbReference type="InterPro" id="IPR000522">
    <property type="entry name" value="ABC_transptr_permease_BtuC"/>
</dbReference>
<keyword evidence="3" id="KW-0813">Transport</keyword>
<feature type="transmembrane region" description="Helical" evidence="9">
    <location>
        <begin position="340"/>
        <end position="358"/>
    </location>
</feature>
<keyword evidence="5 9" id="KW-0812">Transmembrane</keyword>
<feature type="transmembrane region" description="Helical" evidence="9">
    <location>
        <begin position="95"/>
        <end position="112"/>
    </location>
</feature>
<keyword evidence="4" id="KW-1003">Cell membrane</keyword>
<dbReference type="PANTHER" id="PTHR30472:SF1">
    <property type="entry name" value="FE(3+) DICITRATE TRANSPORT SYSTEM PERMEASE PROTEIN FECC-RELATED"/>
    <property type="match status" value="1"/>
</dbReference>
<protein>
    <submittedName>
        <fullName evidence="10">Iron ABC transporter permease</fullName>
    </submittedName>
</protein>
<evidence type="ECO:0000313" key="11">
    <source>
        <dbReference type="Proteomes" id="UP000628079"/>
    </source>
</evidence>
<sequence length="364" mass="36414">MTVRATTVSRMPFRAERGTPTSTAPSRLLAESGRGARVPVGVVVAGGAVAVALAVAFSLLVGTQSVSPGRILEALTGGVVSDEVRGIVDSRLDRTLIGLVVGAAVGVCGVVLQGLTRNPLAEPGILGINSGAALAVVAGIKVFAISSVGGYVWFALLGAVVTAVVVQLLALLAPVRAQPVTMALAGAAVMATSTSLVGAILVSDQGALDVFRFWQVGSVAGREASIVLDVAPFLVVGFALALSSGSVLNTVALGDDLARGLGQRVLLHRLLAATGAILLAASATALAGPIAFVGLVVPHVVRAVVGPDHRRILLGTLFAGPVLVVVADTLGRVVAAPSEVQAGIVCAVVGAPFLVALVRRMNVT</sequence>
<reference evidence="10" key="1">
    <citation type="journal article" date="2014" name="Int. J. Syst. Evol. Microbiol.">
        <title>Complete genome sequence of Corynebacterium casei LMG S-19264T (=DSM 44701T), isolated from a smear-ripened cheese.</title>
        <authorList>
            <consortium name="US DOE Joint Genome Institute (JGI-PGF)"/>
            <person name="Walter F."/>
            <person name="Albersmeier A."/>
            <person name="Kalinowski J."/>
            <person name="Ruckert C."/>
        </authorList>
    </citation>
    <scope>NUCLEOTIDE SEQUENCE</scope>
    <source>
        <strain evidence="10">CGMCC 1.10749</strain>
    </source>
</reference>
<evidence type="ECO:0000256" key="2">
    <source>
        <dbReference type="ARBA" id="ARBA00007935"/>
    </source>
</evidence>
<dbReference type="InterPro" id="IPR037294">
    <property type="entry name" value="ABC_BtuC-like"/>
</dbReference>
<keyword evidence="6 9" id="KW-1133">Transmembrane helix</keyword>
<keyword evidence="7 9" id="KW-0472">Membrane</keyword>
<name>A0A8H9FUK1_9MICO</name>
<dbReference type="GO" id="GO:0022857">
    <property type="term" value="F:transmembrane transporter activity"/>
    <property type="evidence" value="ECO:0007669"/>
    <property type="project" value="InterPro"/>
</dbReference>
<proteinExistence type="inferred from homology"/>
<evidence type="ECO:0000256" key="4">
    <source>
        <dbReference type="ARBA" id="ARBA00022475"/>
    </source>
</evidence>
<feature type="region of interest" description="Disordered" evidence="8">
    <location>
        <begin position="1"/>
        <end position="27"/>
    </location>
</feature>
<dbReference type="PANTHER" id="PTHR30472">
    <property type="entry name" value="FERRIC ENTEROBACTIN TRANSPORT SYSTEM PERMEASE PROTEIN"/>
    <property type="match status" value="1"/>
</dbReference>
<feature type="transmembrane region" description="Helical" evidence="9">
    <location>
        <begin position="38"/>
        <end position="61"/>
    </location>
</feature>
<comment type="caution">
    <text evidence="10">The sequence shown here is derived from an EMBL/GenBank/DDBJ whole genome shotgun (WGS) entry which is preliminary data.</text>
</comment>
<reference evidence="10" key="2">
    <citation type="submission" date="2020-09" db="EMBL/GenBank/DDBJ databases">
        <authorList>
            <person name="Sun Q."/>
            <person name="Zhou Y."/>
        </authorList>
    </citation>
    <scope>NUCLEOTIDE SEQUENCE</scope>
    <source>
        <strain evidence="10">CGMCC 1.10749</strain>
    </source>
</reference>
<evidence type="ECO:0000256" key="7">
    <source>
        <dbReference type="ARBA" id="ARBA00023136"/>
    </source>
</evidence>
<feature type="transmembrane region" description="Helical" evidence="9">
    <location>
        <begin position="224"/>
        <end position="247"/>
    </location>
</feature>
<dbReference type="Gene3D" id="1.10.3470.10">
    <property type="entry name" value="ABC transporter involved in vitamin B12 uptake, BtuC"/>
    <property type="match status" value="1"/>
</dbReference>
<dbReference type="Pfam" id="PF01032">
    <property type="entry name" value="FecCD"/>
    <property type="match status" value="1"/>
</dbReference>
<dbReference type="AlphaFoldDB" id="A0A8H9FUK1"/>
<dbReference type="SUPFAM" id="SSF81345">
    <property type="entry name" value="ABC transporter involved in vitamin B12 uptake, BtuC"/>
    <property type="match status" value="1"/>
</dbReference>
<evidence type="ECO:0000313" key="10">
    <source>
        <dbReference type="EMBL" id="GGB77738.1"/>
    </source>
</evidence>
<evidence type="ECO:0000256" key="6">
    <source>
        <dbReference type="ARBA" id="ARBA00022989"/>
    </source>
</evidence>
<feature type="transmembrane region" description="Helical" evidence="9">
    <location>
        <begin position="151"/>
        <end position="174"/>
    </location>
</feature>
<evidence type="ECO:0000256" key="1">
    <source>
        <dbReference type="ARBA" id="ARBA00004651"/>
    </source>
</evidence>
<feature type="transmembrane region" description="Helical" evidence="9">
    <location>
        <begin position="312"/>
        <end position="334"/>
    </location>
</feature>
<organism evidence="10 11">
    <name type="scientific">Knoellia flava</name>
    <dbReference type="NCBI Taxonomy" id="913969"/>
    <lineage>
        <taxon>Bacteria</taxon>
        <taxon>Bacillati</taxon>
        <taxon>Actinomycetota</taxon>
        <taxon>Actinomycetes</taxon>
        <taxon>Micrococcales</taxon>
        <taxon>Intrasporangiaceae</taxon>
        <taxon>Knoellia</taxon>
    </lineage>
</organism>
<dbReference type="GO" id="GO:0033214">
    <property type="term" value="P:siderophore-iron import into cell"/>
    <property type="evidence" value="ECO:0007669"/>
    <property type="project" value="TreeGrafter"/>
</dbReference>
<feature type="transmembrane region" description="Helical" evidence="9">
    <location>
        <begin position="267"/>
        <end position="300"/>
    </location>
</feature>
<gene>
    <name evidence="10" type="ORF">GCM10011314_16750</name>
</gene>
<evidence type="ECO:0000256" key="3">
    <source>
        <dbReference type="ARBA" id="ARBA00022448"/>
    </source>
</evidence>
<evidence type="ECO:0000256" key="8">
    <source>
        <dbReference type="SAM" id="MobiDB-lite"/>
    </source>
</evidence>
<evidence type="ECO:0000256" key="9">
    <source>
        <dbReference type="SAM" id="Phobius"/>
    </source>
</evidence>
<feature type="transmembrane region" description="Helical" evidence="9">
    <location>
        <begin position="124"/>
        <end position="144"/>
    </location>
</feature>
<evidence type="ECO:0000256" key="5">
    <source>
        <dbReference type="ARBA" id="ARBA00022692"/>
    </source>
</evidence>
<dbReference type="EMBL" id="BMEA01000001">
    <property type="protein sequence ID" value="GGB77738.1"/>
    <property type="molecule type" value="Genomic_DNA"/>
</dbReference>
<comment type="subcellular location">
    <subcellularLocation>
        <location evidence="1">Cell membrane</location>
        <topology evidence="1">Multi-pass membrane protein</topology>
    </subcellularLocation>
</comment>